<accession>A0A6P0C5B4</accession>
<organism evidence="2 3">
    <name type="scientific">Sulfitobacter sediminilitoris</name>
    <dbReference type="NCBI Taxonomy" id="2698830"/>
    <lineage>
        <taxon>Bacteria</taxon>
        <taxon>Pseudomonadati</taxon>
        <taxon>Pseudomonadota</taxon>
        <taxon>Alphaproteobacteria</taxon>
        <taxon>Rhodobacterales</taxon>
        <taxon>Roseobacteraceae</taxon>
        <taxon>Sulfitobacter</taxon>
    </lineage>
</organism>
<keyword evidence="1" id="KW-0472">Membrane</keyword>
<proteinExistence type="predicted"/>
<keyword evidence="1" id="KW-0812">Transmembrane</keyword>
<dbReference type="Proteomes" id="UP000468591">
    <property type="component" value="Unassembled WGS sequence"/>
</dbReference>
<dbReference type="EMBL" id="JAABNT010000001">
    <property type="protein sequence ID" value="NEK21037.1"/>
    <property type="molecule type" value="Genomic_DNA"/>
</dbReference>
<comment type="caution">
    <text evidence="2">The sequence shown here is derived from an EMBL/GenBank/DDBJ whole genome shotgun (WGS) entry which is preliminary data.</text>
</comment>
<evidence type="ECO:0000256" key="1">
    <source>
        <dbReference type="SAM" id="Phobius"/>
    </source>
</evidence>
<evidence type="ECO:0000313" key="2">
    <source>
        <dbReference type="EMBL" id="NEK21037.1"/>
    </source>
</evidence>
<dbReference type="RefSeq" id="WP_164351879.1">
    <property type="nucleotide sequence ID" value="NZ_JAABNT010000001.1"/>
</dbReference>
<name>A0A6P0C5B4_9RHOB</name>
<feature type="transmembrane region" description="Helical" evidence="1">
    <location>
        <begin position="89"/>
        <end position="105"/>
    </location>
</feature>
<keyword evidence="1" id="KW-1133">Transmembrane helix</keyword>
<keyword evidence="3" id="KW-1185">Reference proteome</keyword>
<gene>
    <name evidence="2" type="ORF">GV827_01290</name>
</gene>
<evidence type="ECO:0000313" key="3">
    <source>
        <dbReference type="Proteomes" id="UP000468591"/>
    </source>
</evidence>
<dbReference type="AlphaFoldDB" id="A0A6P0C5B4"/>
<protein>
    <submittedName>
        <fullName evidence="2">Uncharacterized protein</fullName>
    </submittedName>
</protein>
<sequence length="163" mass="17829">MNIIETRQSKNTGTISMVAISGLCVLGCVLTLPAILIDLAIPFPQDLNVPLPEALLFYPAIALVAEVTFHLIPLAVLSVIASRRPSSPLVFLPAIAAEPLFQFALNSGATLQSWLVLGNVSLISTVQIWLFLRFGAGSMIALRLIYYLCWHVLWGLQRQSLLF</sequence>
<reference evidence="2 3" key="1">
    <citation type="submission" date="2020-01" db="EMBL/GenBank/DDBJ databases">
        <title>Sulfitobacter sediminilitoris sp. nov., isolated from a tidal flat.</title>
        <authorList>
            <person name="Park S."/>
            <person name="Yoon J.-H."/>
        </authorList>
    </citation>
    <scope>NUCLEOTIDE SEQUENCE [LARGE SCALE GENOMIC DNA]</scope>
    <source>
        <strain evidence="2 3">JBTF-M27</strain>
    </source>
</reference>
<feature type="transmembrane region" description="Helical" evidence="1">
    <location>
        <begin position="56"/>
        <end position="77"/>
    </location>
</feature>
<feature type="transmembrane region" description="Helical" evidence="1">
    <location>
        <begin position="12"/>
        <end position="36"/>
    </location>
</feature>